<dbReference type="Gene3D" id="1.10.150.20">
    <property type="entry name" value="5' to 3' exonuclease, C-terminal subdomain"/>
    <property type="match status" value="1"/>
</dbReference>
<proteinExistence type="inferred from homology"/>
<dbReference type="GO" id="GO:0017108">
    <property type="term" value="F:5'-flap endonuclease activity"/>
    <property type="evidence" value="ECO:0007669"/>
    <property type="project" value="UniProtKB-UniRule"/>
</dbReference>
<dbReference type="CDD" id="cd09859">
    <property type="entry name" value="PIN_53EXO"/>
    <property type="match status" value="1"/>
</dbReference>
<feature type="binding site" evidence="10">
    <location>
        <position position="185"/>
    </location>
    <ligand>
        <name>K(+)</name>
        <dbReference type="ChEBI" id="CHEBI:29103"/>
    </ligand>
</feature>
<dbReference type="GO" id="GO:0033567">
    <property type="term" value="P:DNA replication, Okazaki fragment processing"/>
    <property type="evidence" value="ECO:0007669"/>
    <property type="project" value="UniProtKB-UniRule"/>
</dbReference>
<feature type="binding site" evidence="10">
    <location>
        <position position="180"/>
    </location>
    <ligand>
        <name>K(+)</name>
        <dbReference type="ChEBI" id="CHEBI:29103"/>
    </ligand>
</feature>
<keyword evidence="6 10" id="KW-0630">Potassium</keyword>
<dbReference type="GO" id="GO:0030955">
    <property type="term" value="F:potassium ion binding"/>
    <property type="evidence" value="ECO:0007669"/>
    <property type="project" value="UniProtKB-UniRule"/>
</dbReference>
<comment type="caution">
    <text evidence="12">The sequence shown here is derived from an EMBL/GenBank/DDBJ whole genome shotgun (WGS) entry which is preliminary data.</text>
</comment>
<feature type="region of interest" description="Interaction with DNA" evidence="10">
    <location>
        <begin position="184"/>
        <end position="189"/>
    </location>
</feature>
<dbReference type="InterPro" id="IPR008918">
    <property type="entry name" value="HhH2"/>
</dbReference>
<dbReference type="Proteomes" id="UP000190667">
    <property type="component" value="Unassembled WGS sequence"/>
</dbReference>
<dbReference type="InterPro" id="IPR002421">
    <property type="entry name" value="5-3_exonuclease"/>
</dbReference>
<dbReference type="InterPro" id="IPR038969">
    <property type="entry name" value="FEN"/>
</dbReference>
<dbReference type="InterPro" id="IPR020046">
    <property type="entry name" value="5-3_exonucl_a-hlix_arch_N"/>
</dbReference>
<dbReference type="Pfam" id="PF01367">
    <property type="entry name" value="5_3_exonuc"/>
    <property type="match status" value="1"/>
</dbReference>
<dbReference type="PANTHER" id="PTHR42646">
    <property type="entry name" value="FLAP ENDONUCLEASE XNI"/>
    <property type="match status" value="1"/>
</dbReference>
<evidence type="ECO:0000256" key="4">
    <source>
        <dbReference type="ARBA" id="ARBA00022801"/>
    </source>
</evidence>
<evidence type="ECO:0000313" key="12">
    <source>
        <dbReference type="EMBL" id="OON39589.1"/>
    </source>
</evidence>
<dbReference type="EC" id="3.1.-.-" evidence="10"/>
<comment type="similarity">
    <text evidence="8 10">Belongs to the Xni family.</text>
</comment>
<dbReference type="InterPro" id="IPR022895">
    <property type="entry name" value="Xni"/>
</dbReference>
<dbReference type="SMART" id="SM00279">
    <property type="entry name" value="HhH2"/>
    <property type="match status" value="1"/>
</dbReference>
<evidence type="ECO:0000259" key="11">
    <source>
        <dbReference type="SMART" id="SM00475"/>
    </source>
</evidence>
<dbReference type="GO" id="GO:0008409">
    <property type="term" value="F:5'-3' exonuclease activity"/>
    <property type="evidence" value="ECO:0007669"/>
    <property type="project" value="InterPro"/>
</dbReference>
<gene>
    <name evidence="10" type="primary">xni</name>
    <name evidence="10" type="synonym">ygdG</name>
    <name evidence="12" type="ORF">BTJ39_13130</name>
</gene>
<keyword evidence="13" id="KW-1185">Reference proteome</keyword>
<dbReference type="Gene3D" id="3.40.50.1010">
    <property type="entry name" value="5'-nuclease"/>
    <property type="match status" value="1"/>
</dbReference>
<feature type="binding site" evidence="10">
    <location>
        <position position="172"/>
    </location>
    <ligand>
        <name>K(+)</name>
        <dbReference type="ChEBI" id="CHEBI:29103"/>
    </ligand>
</feature>
<keyword evidence="5 10" id="KW-0460">Magnesium</keyword>
<feature type="domain" description="5'-3' exonuclease" evidence="11">
    <location>
        <begin position="3"/>
        <end position="250"/>
    </location>
</feature>
<dbReference type="GO" id="GO:0000287">
    <property type="term" value="F:magnesium ion binding"/>
    <property type="evidence" value="ECO:0007669"/>
    <property type="project" value="UniProtKB-UniRule"/>
</dbReference>
<evidence type="ECO:0000256" key="10">
    <source>
        <dbReference type="HAMAP-Rule" id="MF_01192"/>
    </source>
</evidence>
<evidence type="ECO:0000256" key="5">
    <source>
        <dbReference type="ARBA" id="ARBA00022842"/>
    </source>
</evidence>
<dbReference type="InterPro" id="IPR036279">
    <property type="entry name" value="5-3_exonuclease_C_sf"/>
</dbReference>
<feature type="binding site" evidence="10">
    <location>
        <position position="182"/>
    </location>
    <ligand>
        <name>K(+)</name>
        <dbReference type="ChEBI" id="CHEBI:29103"/>
    </ligand>
</feature>
<dbReference type="InterPro" id="IPR020045">
    <property type="entry name" value="DNA_polI_H3TH"/>
</dbReference>
<dbReference type="SMART" id="SM00475">
    <property type="entry name" value="53EXOc"/>
    <property type="match status" value="1"/>
</dbReference>
<dbReference type="SUPFAM" id="SSF47807">
    <property type="entry name" value="5' to 3' exonuclease, C-terminal subdomain"/>
    <property type="match status" value="1"/>
</dbReference>
<dbReference type="RefSeq" id="WP_078003154.1">
    <property type="nucleotide sequence ID" value="NZ_MRUL01000008.1"/>
</dbReference>
<dbReference type="HAMAP" id="MF_01192">
    <property type="entry name" value="Xni"/>
    <property type="match status" value="1"/>
</dbReference>
<keyword evidence="7 10" id="KW-0238">DNA-binding</keyword>
<comment type="cofactor">
    <cofactor evidence="10">
        <name>Mg(2+)</name>
        <dbReference type="ChEBI" id="CHEBI:18420"/>
    </cofactor>
    <text evidence="10">Binds 2 Mg(2+) per subunit. Only one magnesium ion has a direct interaction with the protein, the other interactions are indirect.</text>
</comment>
<dbReference type="InterPro" id="IPR029060">
    <property type="entry name" value="PIN-like_dom_sf"/>
</dbReference>
<dbReference type="SUPFAM" id="SSF88723">
    <property type="entry name" value="PIN domain-like"/>
    <property type="match status" value="1"/>
</dbReference>
<keyword evidence="4 10" id="KW-0378">Hydrolase</keyword>
<comment type="cofactor">
    <cofactor evidence="10">
        <name>K(+)</name>
        <dbReference type="ChEBI" id="CHEBI:29103"/>
    </cofactor>
    <text evidence="10">Binds 1 K(+) per subunit. The potassium ion strongly increases the affinity for DNA.</text>
</comment>
<dbReference type="Pfam" id="PF02739">
    <property type="entry name" value="5_3_exonuc_N"/>
    <property type="match status" value="1"/>
</dbReference>
<dbReference type="FunFam" id="1.10.150.20:FF:000003">
    <property type="entry name" value="DNA polymerase I"/>
    <property type="match status" value="1"/>
</dbReference>
<evidence type="ECO:0000256" key="6">
    <source>
        <dbReference type="ARBA" id="ARBA00022958"/>
    </source>
</evidence>
<evidence type="ECO:0000256" key="7">
    <source>
        <dbReference type="ARBA" id="ARBA00023125"/>
    </source>
</evidence>
<dbReference type="AlphaFoldDB" id="A0A1S8YKG5"/>
<dbReference type="NCBIfam" id="NF007017">
    <property type="entry name" value="PRK09482.1"/>
    <property type="match status" value="1"/>
</dbReference>
<dbReference type="OrthoDB" id="8070997at2"/>
<evidence type="ECO:0000313" key="13">
    <source>
        <dbReference type="Proteomes" id="UP000190667"/>
    </source>
</evidence>
<keyword evidence="1 10" id="KW-0540">Nuclease</keyword>
<accession>A0A1S8YKG5</accession>
<organism evidence="12 13">
    <name type="scientific">Izhakiella australiensis</name>
    <dbReference type="NCBI Taxonomy" id="1926881"/>
    <lineage>
        <taxon>Bacteria</taxon>
        <taxon>Pseudomonadati</taxon>
        <taxon>Pseudomonadota</taxon>
        <taxon>Gammaproteobacteria</taxon>
        <taxon>Enterobacterales</taxon>
        <taxon>Erwiniaceae</taxon>
        <taxon>Izhakiella</taxon>
    </lineage>
</organism>
<evidence type="ECO:0000256" key="3">
    <source>
        <dbReference type="ARBA" id="ARBA00022759"/>
    </source>
</evidence>
<evidence type="ECO:0000256" key="2">
    <source>
        <dbReference type="ARBA" id="ARBA00022723"/>
    </source>
</evidence>
<evidence type="ECO:0000256" key="8">
    <source>
        <dbReference type="ARBA" id="ARBA00061117"/>
    </source>
</evidence>
<evidence type="ECO:0000256" key="9">
    <source>
        <dbReference type="ARBA" id="ARBA00074952"/>
    </source>
</evidence>
<name>A0A1S8YKG5_9GAMM</name>
<keyword evidence="2 10" id="KW-0479">Metal-binding</keyword>
<protein>
    <recommendedName>
        <fullName evidence="9 10">Flap endonuclease Xni</fullName>
        <shortName evidence="10">FEN</shortName>
        <ecNumber evidence="10">3.1.-.-</ecNumber>
    </recommendedName>
</protein>
<evidence type="ECO:0000256" key="1">
    <source>
        <dbReference type="ARBA" id="ARBA00022722"/>
    </source>
</evidence>
<dbReference type="EMBL" id="MRUL01000008">
    <property type="protein sequence ID" value="OON39589.1"/>
    <property type="molecule type" value="Genomic_DNA"/>
</dbReference>
<feature type="binding site" evidence="10">
    <location>
        <position position="171"/>
    </location>
    <ligand>
        <name>K(+)</name>
        <dbReference type="ChEBI" id="CHEBI:29103"/>
    </ligand>
</feature>
<dbReference type="FunFam" id="3.40.50.1010:FF:000011">
    <property type="entry name" value="Flap endonuclease Xni"/>
    <property type="match status" value="1"/>
</dbReference>
<sequence>MTHHLLIVDALNLIRRLHAVQGSPCRDACVSALHQLIHHSQPSHAVAVFDDEQRHQSWRHQLLPDYKAGRRAMPEDLQAEMPALRQAFEQAGVACWTSEGNEADDLAATLATRIVASGHRATIVSTDKGYCQLLAPQIQIRDYFQKRWLDLPFVEQHFGVTPQQLTDYWALAGINSSKIPGVAGIGPKTAALLLNTYDTLDALYEALPQVEEKWRRKLAEAHDIALTCRQVATLQPDLALSGNLKELRLSTTG</sequence>
<dbReference type="CDD" id="cd09898">
    <property type="entry name" value="H3TH_53EXO"/>
    <property type="match status" value="1"/>
</dbReference>
<dbReference type="GO" id="GO:0003677">
    <property type="term" value="F:DNA binding"/>
    <property type="evidence" value="ECO:0007669"/>
    <property type="project" value="UniProtKB-UniRule"/>
</dbReference>
<keyword evidence="3 10" id="KW-0255">Endonuclease</keyword>
<dbReference type="STRING" id="1926881.BTJ39_13130"/>
<comment type="function">
    <text evidence="10">Has flap endonuclease activity. During DNA replication, flap endonucleases cleave the 5'-overhanging flap structure that is generated by displacement synthesis when DNA polymerase encounters the 5'-end of a downstream Okazaki fragment.</text>
</comment>
<feature type="binding site" evidence="10">
    <location>
        <position position="104"/>
    </location>
    <ligand>
        <name>Mg(2+)</name>
        <dbReference type="ChEBI" id="CHEBI:18420"/>
    </ligand>
</feature>
<dbReference type="PANTHER" id="PTHR42646:SF2">
    <property type="entry name" value="5'-3' EXONUCLEASE FAMILY PROTEIN"/>
    <property type="match status" value="1"/>
</dbReference>
<reference evidence="12 13" key="1">
    <citation type="submission" date="2016-12" db="EMBL/GenBank/DDBJ databases">
        <title>Izhakiella australiana sp. nov. of genus Izhakiella isolated from Australian desert.</title>
        <authorList>
            <person name="Ji M."/>
        </authorList>
    </citation>
    <scope>NUCLEOTIDE SEQUENCE [LARGE SCALE GENOMIC DNA]</scope>
    <source>
        <strain evidence="12 13">D4N98</strain>
    </source>
</reference>